<proteinExistence type="predicted"/>
<dbReference type="CDD" id="cd00075">
    <property type="entry name" value="HATPase"/>
    <property type="match status" value="1"/>
</dbReference>
<keyword evidence="8 16" id="KW-0418">Kinase</keyword>
<evidence type="ECO:0000256" key="3">
    <source>
        <dbReference type="ARBA" id="ARBA00012438"/>
    </source>
</evidence>
<dbReference type="InterPro" id="IPR003661">
    <property type="entry name" value="HisK_dim/P_dom"/>
</dbReference>
<evidence type="ECO:0000256" key="10">
    <source>
        <dbReference type="ARBA" id="ARBA00022989"/>
    </source>
</evidence>
<evidence type="ECO:0000256" key="13">
    <source>
        <dbReference type="SAM" id="Phobius"/>
    </source>
</evidence>
<organism evidence="16 17">
    <name type="scientific">Methylomonas methanica</name>
    <dbReference type="NCBI Taxonomy" id="421"/>
    <lineage>
        <taxon>Bacteria</taxon>
        <taxon>Pseudomonadati</taxon>
        <taxon>Pseudomonadota</taxon>
        <taxon>Gammaproteobacteria</taxon>
        <taxon>Methylococcales</taxon>
        <taxon>Methylococcaceae</taxon>
        <taxon>Methylomonas</taxon>
    </lineage>
</organism>
<dbReference type="SMART" id="SM00387">
    <property type="entry name" value="HATPase_c"/>
    <property type="match status" value="1"/>
</dbReference>
<dbReference type="PROSITE" id="PS50109">
    <property type="entry name" value="HIS_KIN"/>
    <property type="match status" value="1"/>
</dbReference>
<gene>
    <name evidence="16" type="ORF">A1353_16305</name>
</gene>
<evidence type="ECO:0000256" key="1">
    <source>
        <dbReference type="ARBA" id="ARBA00000085"/>
    </source>
</evidence>
<dbReference type="InterPro" id="IPR013727">
    <property type="entry name" value="2CSK_N"/>
</dbReference>
<evidence type="ECO:0000256" key="8">
    <source>
        <dbReference type="ARBA" id="ARBA00022777"/>
    </source>
</evidence>
<keyword evidence="11" id="KW-0902">Two-component regulatory system</keyword>
<dbReference type="RefSeq" id="WP_064037204.1">
    <property type="nucleotide sequence ID" value="NZ_LUUH01000062.1"/>
</dbReference>
<comment type="catalytic activity">
    <reaction evidence="1">
        <text>ATP + protein L-histidine = ADP + protein N-phospho-L-histidine.</text>
        <dbReference type="EC" id="2.7.13.3"/>
    </reaction>
</comment>
<dbReference type="EC" id="2.7.13.3" evidence="3"/>
<evidence type="ECO:0000256" key="6">
    <source>
        <dbReference type="ARBA" id="ARBA00022692"/>
    </source>
</evidence>
<accession>A0A177M9Y3</accession>
<dbReference type="GO" id="GO:0005524">
    <property type="term" value="F:ATP binding"/>
    <property type="evidence" value="ECO:0007669"/>
    <property type="project" value="UniProtKB-KW"/>
</dbReference>
<feature type="domain" description="HAMP" evidence="15">
    <location>
        <begin position="191"/>
        <end position="243"/>
    </location>
</feature>
<dbReference type="SUPFAM" id="SSF55874">
    <property type="entry name" value="ATPase domain of HSP90 chaperone/DNA topoisomerase II/histidine kinase"/>
    <property type="match status" value="1"/>
</dbReference>
<evidence type="ECO:0000259" key="15">
    <source>
        <dbReference type="PROSITE" id="PS50885"/>
    </source>
</evidence>
<dbReference type="Pfam" id="PF02518">
    <property type="entry name" value="HATPase_c"/>
    <property type="match status" value="1"/>
</dbReference>
<dbReference type="PANTHER" id="PTHR45436:SF14">
    <property type="entry name" value="SENSOR PROTEIN QSEC"/>
    <property type="match status" value="1"/>
</dbReference>
<reference evidence="16 17" key="1">
    <citation type="submission" date="2016-03" db="EMBL/GenBank/DDBJ databases">
        <authorList>
            <person name="Ploux O."/>
        </authorList>
    </citation>
    <scope>NUCLEOTIDE SEQUENCE [LARGE SCALE GENOMIC DNA]</scope>
    <source>
        <strain evidence="16 17">R-45371</strain>
    </source>
</reference>
<name>A0A177M9Y3_METMH</name>
<dbReference type="InterPro" id="IPR050428">
    <property type="entry name" value="TCS_sensor_his_kinase"/>
</dbReference>
<dbReference type="PANTHER" id="PTHR45436">
    <property type="entry name" value="SENSOR HISTIDINE KINASE YKOH"/>
    <property type="match status" value="1"/>
</dbReference>
<dbReference type="EMBL" id="LUUH01000062">
    <property type="protein sequence ID" value="OAI02354.1"/>
    <property type="molecule type" value="Genomic_DNA"/>
</dbReference>
<evidence type="ECO:0000256" key="5">
    <source>
        <dbReference type="ARBA" id="ARBA00022679"/>
    </source>
</evidence>
<dbReference type="InterPro" id="IPR005467">
    <property type="entry name" value="His_kinase_dom"/>
</dbReference>
<sequence length="470" mass="52557">MAKRFRLAPRSLKKQLLLSLLTSLLLVWGVTAYISYKQTRDEVTELFNAELAQSARVVHAFVENMVRQRALTKLWERDKTPELFDTPILGHKYERKIAFQLRSVKEGLVLRSESAPEFALSLTRNGYSETMLDGQLWHVFSLSTENGNYVIHVGQRDDIRRELVEGIAGQQVIGFLIALPILGMMIWWIVSRTLSPVNQVKEQLASRAAGYLQPLSVDNLPDEVLPVVTQINSLFAMLEQAFANERNFTSDASHELRTPLAGLLTQIQVAQKTTDTQMRDQALQKAQQAVSRMTHTVQQLLTLSRVQHQQAGIAKQSVDVNEALIEVISDLDHAARDKRIEIELQGEPGLLIEANPQLFQVLIRNLIDNAIKYSPVEGHIKVACRRKKNRLHLTVDDSGPGVANDDYQRITQRFYRCVETANSVEGSGLGLSIVQRIVALHAADIDFAKSGLGGLQARLQMDLAGSASAK</sequence>
<dbReference type="GO" id="GO:0000155">
    <property type="term" value="F:phosphorelay sensor kinase activity"/>
    <property type="evidence" value="ECO:0007669"/>
    <property type="project" value="InterPro"/>
</dbReference>
<dbReference type="GO" id="GO:0005886">
    <property type="term" value="C:plasma membrane"/>
    <property type="evidence" value="ECO:0007669"/>
    <property type="project" value="TreeGrafter"/>
</dbReference>
<evidence type="ECO:0000256" key="7">
    <source>
        <dbReference type="ARBA" id="ARBA00022741"/>
    </source>
</evidence>
<dbReference type="SUPFAM" id="SSF47384">
    <property type="entry name" value="Homodimeric domain of signal transducing histidine kinase"/>
    <property type="match status" value="1"/>
</dbReference>
<dbReference type="InterPro" id="IPR036890">
    <property type="entry name" value="HATPase_C_sf"/>
</dbReference>
<keyword evidence="4" id="KW-0597">Phosphoprotein</keyword>
<dbReference type="SMART" id="SM00388">
    <property type="entry name" value="HisKA"/>
    <property type="match status" value="1"/>
</dbReference>
<dbReference type="InterPro" id="IPR036097">
    <property type="entry name" value="HisK_dim/P_sf"/>
</dbReference>
<keyword evidence="6 13" id="KW-0812">Transmembrane</keyword>
<dbReference type="PROSITE" id="PS50885">
    <property type="entry name" value="HAMP"/>
    <property type="match status" value="1"/>
</dbReference>
<dbReference type="CDD" id="cd00082">
    <property type="entry name" value="HisKA"/>
    <property type="match status" value="1"/>
</dbReference>
<keyword evidence="5" id="KW-0808">Transferase</keyword>
<dbReference type="InterPro" id="IPR003594">
    <property type="entry name" value="HATPase_dom"/>
</dbReference>
<dbReference type="InterPro" id="IPR003660">
    <property type="entry name" value="HAMP_dom"/>
</dbReference>
<feature type="transmembrane region" description="Helical" evidence="13">
    <location>
        <begin position="172"/>
        <end position="190"/>
    </location>
</feature>
<keyword evidence="9" id="KW-0067">ATP-binding</keyword>
<comment type="subcellular location">
    <subcellularLocation>
        <location evidence="2">Membrane</location>
        <topology evidence="2">Multi-pass membrane protein</topology>
    </subcellularLocation>
</comment>
<dbReference type="Pfam" id="PF00512">
    <property type="entry name" value="HisKA"/>
    <property type="match status" value="1"/>
</dbReference>
<evidence type="ECO:0000259" key="14">
    <source>
        <dbReference type="PROSITE" id="PS50109"/>
    </source>
</evidence>
<evidence type="ECO:0000313" key="16">
    <source>
        <dbReference type="EMBL" id="OAI02354.1"/>
    </source>
</evidence>
<dbReference type="Pfam" id="PF08521">
    <property type="entry name" value="2CSK_N"/>
    <property type="match status" value="1"/>
</dbReference>
<dbReference type="PRINTS" id="PR00344">
    <property type="entry name" value="BCTRLSENSOR"/>
</dbReference>
<keyword evidence="12 13" id="KW-0472">Membrane</keyword>
<evidence type="ECO:0000313" key="17">
    <source>
        <dbReference type="Proteomes" id="UP000077763"/>
    </source>
</evidence>
<keyword evidence="7" id="KW-0547">Nucleotide-binding</keyword>
<protein>
    <recommendedName>
        <fullName evidence="3">histidine kinase</fullName>
        <ecNumber evidence="3">2.7.13.3</ecNumber>
    </recommendedName>
</protein>
<dbReference type="AlphaFoldDB" id="A0A177M9Y3"/>
<comment type="caution">
    <text evidence="16">The sequence shown here is derived from an EMBL/GenBank/DDBJ whole genome shotgun (WGS) entry which is preliminary data.</text>
</comment>
<dbReference type="Gene3D" id="1.10.287.130">
    <property type="match status" value="1"/>
</dbReference>
<dbReference type="Gene3D" id="3.30.565.10">
    <property type="entry name" value="Histidine kinase-like ATPase, C-terminal domain"/>
    <property type="match status" value="1"/>
</dbReference>
<feature type="domain" description="Histidine kinase" evidence="14">
    <location>
        <begin position="251"/>
        <end position="465"/>
    </location>
</feature>
<evidence type="ECO:0000256" key="11">
    <source>
        <dbReference type="ARBA" id="ARBA00023012"/>
    </source>
</evidence>
<evidence type="ECO:0000256" key="9">
    <source>
        <dbReference type="ARBA" id="ARBA00022840"/>
    </source>
</evidence>
<evidence type="ECO:0000256" key="12">
    <source>
        <dbReference type="ARBA" id="ARBA00023136"/>
    </source>
</evidence>
<dbReference type="Gene3D" id="1.20.5.1040">
    <property type="entry name" value="Sensor protein qsec"/>
    <property type="match status" value="1"/>
</dbReference>
<dbReference type="InterPro" id="IPR004358">
    <property type="entry name" value="Sig_transdc_His_kin-like_C"/>
</dbReference>
<evidence type="ECO:0000256" key="4">
    <source>
        <dbReference type="ARBA" id="ARBA00022553"/>
    </source>
</evidence>
<dbReference type="Proteomes" id="UP000077763">
    <property type="component" value="Unassembled WGS sequence"/>
</dbReference>
<keyword evidence="10 13" id="KW-1133">Transmembrane helix</keyword>
<evidence type="ECO:0000256" key="2">
    <source>
        <dbReference type="ARBA" id="ARBA00004141"/>
    </source>
</evidence>